<sequence>MPTDALPTAAIWDGYAVAGIVFVVILVMAWFVWKAFREYRVWQTAENQAQRKWQDEQFVLRQTENEKQRAWNEQMEHRRSQEASTRDEQMRKFMAAQQEKQIQADQETSRVLNSLVSRIDGLTAVMAAQSKALSDHDAKVEQRFAAATTPKRRGSG</sequence>
<accession>A0A0S7BLR1</accession>
<reference evidence="3" key="1">
    <citation type="submission" date="2015-07" db="EMBL/GenBank/DDBJ databases">
        <title>Draft Genome Sequences of Anaerolinea thermolimosa IMO-1, Bellilinea caldifistulae GOMI-1, Leptolinea tardivitalis YMTK-2, Levilinea saccharolytica KIBI-1,Longilinea arvoryzae KOME-1, Previously Described as Members of the Anaerolineaceae (Chloroflexi).</title>
        <authorList>
            <person name="Sekiguchi Y."/>
            <person name="Ohashi A."/>
            <person name="Matsuura N."/>
            <person name="Tourlousse M.D."/>
        </authorList>
    </citation>
    <scope>NUCLEOTIDE SEQUENCE [LARGE SCALE GENOMIC DNA]</scope>
    <source>
        <strain evidence="3">KOME-1</strain>
    </source>
</reference>
<dbReference type="EMBL" id="DF967972">
    <property type="protein sequence ID" value="GAP14881.1"/>
    <property type="molecule type" value="Genomic_DNA"/>
</dbReference>
<feature type="transmembrane region" description="Helical" evidence="2">
    <location>
        <begin position="12"/>
        <end position="33"/>
    </location>
</feature>
<feature type="region of interest" description="Disordered" evidence="1">
    <location>
        <begin position="69"/>
        <end position="89"/>
    </location>
</feature>
<keyword evidence="2" id="KW-0812">Transmembrane</keyword>
<evidence type="ECO:0000256" key="2">
    <source>
        <dbReference type="SAM" id="Phobius"/>
    </source>
</evidence>
<dbReference type="STRING" id="360412.LARV_02660"/>
<dbReference type="AlphaFoldDB" id="A0A0S7BLR1"/>
<evidence type="ECO:0000256" key="1">
    <source>
        <dbReference type="SAM" id="MobiDB-lite"/>
    </source>
</evidence>
<dbReference type="RefSeq" id="WP_075074104.1">
    <property type="nucleotide sequence ID" value="NZ_DF967972.1"/>
</dbReference>
<keyword evidence="2" id="KW-1133">Transmembrane helix</keyword>
<evidence type="ECO:0000313" key="4">
    <source>
        <dbReference type="Proteomes" id="UP000055060"/>
    </source>
</evidence>
<dbReference type="Proteomes" id="UP000055060">
    <property type="component" value="Unassembled WGS sequence"/>
</dbReference>
<name>A0A0S7BLR1_9CHLR</name>
<evidence type="ECO:0000313" key="3">
    <source>
        <dbReference type="EMBL" id="GAP14881.1"/>
    </source>
</evidence>
<gene>
    <name evidence="3" type="ORF">LARV_02660</name>
</gene>
<organism evidence="3">
    <name type="scientific">Longilinea arvoryzae</name>
    <dbReference type="NCBI Taxonomy" id="360412"/>
    <lineage>
        <taxon>Bacteria</taxon>
        <taxon>Bacillati</taxon>
        <taxon>Chloroflexota</taxon>
        <taxon>Anaerolineae</taxon>
        <taxon>Anaerolineales</taxon>
        <taxon>Anaerolineaceae</taxon>
        <taxon>Longilinea</taxon>
    </lineage>
</organism>
<keyword evidence="2" id="KW-0472">Membrane</keyword>
<proteinExistence type="predicted"/>
<keyword evidence="4" id="KW-1185">Reference proteome</keyword>
<protein>
    <submittedName>
        <fullName evidence="3">Uncharacterized protein</fullName>
    </submittedName>
</protein>